<comment type="catalytic activity">
    <reaction evidence="1">
        <text>ATP + protein L-histidine = ADP + protein N-phospho-L-histidine.</text>
        <dbReference type="EC" id="2.7.13.3"/>
    </reaction>
</comment>
<dbReference type="InterPro" id="IPR005467">
    <property type="entry name" value="His_kinase_dom"/>
</dbReference>
<dbReference type="InterPro" id="IPR000014">
    <property type="entry name" value="PAS"/>
</dbReference>
<dbReference type="SUPFAM" id="SSF55785">
    <property type="entry name" value="PYP-like sensor domain (PAS domain)"/>
    <property type="match status" value="1"/>
</dbReference>
<proteinExistence type="predicted"/>
<dbReference type="RefSeq" id="WP_290248421.1">
    <property type="nucleotide sequence ID" value="NZ_JAUFQT010000001.1"/>
</dbReference>
<evidence type="ECO:0000256" key="3">
    <source>
        <dbReference type="ARBA" id="ARBA00022553"/>
    </source>
</evidence>
<keyword evidence="7" id="KW-1133">Transmembrane helix</keyword>
<dbReference type="SUPFAM" id="SSF63829">
    <property type="entry name" value="Calcium-dependent phosphotriesterase"/>
    <property type="match status" value="1"/>
</dbReference>
<gene>
    <name evidence="10" type="ORF">ACFFUR_14215</name>
</gene>
<dbReference type="InterPro" id="IPR013783">
    <property type="entry name" value="Ig-like_fold"/>
</dbReference>
<dbReference type="InterPro" id="IPR015943">
    <property type="entry name" value="WD40/YVTN_repeat-like_dom_sf"/>
</dbReference>
<dbReference type="Proteomes" id="UP001589654">
    <property type="component" value="Unassembled WGS sequence"/>
</dbReference>
<feature type="coiled-coil region" evidence="6">
    <location>
        <begin position="895"/>
        <end position="922"/>
    </location>
</feature>
<feature type="transmembrane region" description="Helical" evidence="7">
    <location>
        <begin position="736"/>
        <end position="761"/>
    </location>
</feature>
<comment type="caution">
    <text evidence="10">The sequence shown here is derived from an EMBL/GenBank/DDBJ whole genome shotgun (WGS) entry which is preliminary data.</text>
</comment>
<dbReference type="InterPro" id="IPR036890">
    <property type="entry name" value="HATPase_C_sf"/>
</dbReference>
<keyword evidence="4" id="KW-0808">Transferase</keyword>
<dbReference type="SMART" id="SM00387">
    <property type="entry name" value="HATPase_c"/>
    <property type="match status" value="1"/>
</dbReference>
<dbReference type="InterPro" id="IPR011123">
    <property type="entry name" value="Y_Y_Y"/>
</dbReference>
<feature type="domain" description="Histidine kinase" evidence="9">
    <location>
        <begin position="929"/>
        <end position="1144"/>
    </location>
</feature>
<keyword evidence="3" id="KW-0597">Phosphoprotein</keyword>
<dbReference type="EMBL" id="JBHMEW010000065">
    <property type="protein sequence ID" value="MFB9212966.1"/>
    <property type="molecule type" value="Genomic_DNA"/>
</dbReference>
<dbReference type="PROSITE" id="PS50109">
    <property type="entry name" value="HIS_KIN"/>
    <property type="match status" value="1"/>
</dbReference>
<dbReference type="EC" id="2.7.13.3" evidence="2"/>
<dbReference type="InterPro" id="IPR036097">
    <property type="entry name" value="HisK_dim/P_sf"/>
</dbReference>
<dbReference type="PRINTS" id="PR00344">
    <property type="entry name" value="BCTRLSENSOR"/>
</dbReference>
<accession>A0ABV5J8G7</accession>
<dbReference type="Gene3D" id="3.30.450.20">
    <property type="entry name" value="PAS domain"/>
    <property type="match status" value="1"/>
</dbReference>
<evidence type="ECO:0000256" key="8">
    <source>
        <dbReference type="SAM" id="SignalP"/>
    </source>
</evidence>
<dbReference type="PANTHER" id="PTHR43047">
    <property type="entry name" value="TWO-COMPONENT HISTIDINE PROTEIN KINASE"/>
    <property type="match status" value="1"/>
</dbReference>
<evidence type="ECO:0000256" key="4">
    <source>
        <dbReference type="ARBA" id="ARBA00022679"/>
    </source>
</evidence>
<dbReference type="NCBIfam" id="TIGR00229">
    <property type="entry name" value="sensory_box"/>
    <property type="match status" value="1"/>
</dbReference>
<dbReference type="InterPro" id="IPR035965">
    <property type="entry name" value="PAS-like_dom_sf"/>
</dbReference>
<dbReference type="SUPFAM" id="SSF55874">
    <property type="entry name" value="ATPase domain of HSP90 chaperone/DNA topoisomerase II/histidine kinase"/>
    <property type="match status" value="1"/>
</dbReference>
<evidence type="ECO:0000256" key="1">
    <source>
        <dbReference type="ARBA" id="ARBA00000085"/>
    </source>
</evidence>
<keyword evidence="8" id="KW-0732">Signal</keyword>
<keyword evidence="10" id="KW-0067">ATP-binding</keyword>
<name>A0ABV5J8G7_9BACT</name>
<dbReference type="InterPro" id="IPR004358">
    <property type="entry name" value="Sig_transdc_His_kin-like_C"/>
</dbReference>
<dbReference type="Pfam" id="PF07495">
    <property type="entry name" value="Y_Y_Y"/>
    <property type="match status" value="1"/>
</dbReference>
<keyword evidence="5" id="KW-0418">Kinase</keyword>
<evidence type="ECO:0000256" key="6">
    <source>
        <dbReference type="SAM" id="Coils"/>
    </source>
</evidence>
<evidence type="ECO:0000259" key="9">
    <source>
        <dbReference type="PROSITE" id="PS50109"/>
    </source>
</evidence>
<dbReference type="CDD" id="cd00082">
    <property type="entry name" value="HisKA"/>
    <property type="match status" value="1"/>
</dbReference>
<organism evidence="10 11">
    <name type="scientific">Echinicola jeungdonensis</name>
    <dbReference type="NCBI Taxonomy" id="709343"/>
    <lineage>
        <taxon>Bacteria</taxon>
        <taxon>Pseudomonadati</taxon>
        <taxon>Bacteroidota</taxon>
        <taxon>Cytophagia</taxon>
        <taxon>Cytophagales</taxon>
        <taxon>Cyclobacteriaceae</taxon>
        <taxon>Echinicola</taxon>
    </lineage>
</organism>
<dbReference type="Gene3D" id="2.130.10.10">
    <property type="entry name" value="YVTN repeat-like/Quinoprotein amine dehydrogenase"/>
    <property type="match status" value="3"/>
</dbReference>
<reference evidence="10 11" key="1">
    <citation type="submission" date="2024-09" db="EMBL/GenBank/DDBJ databases">
        <authorList>
            <person name="Sun Q."/>
            <person name="Mori K."/>
        </authorList>
    </citation>
    <scope>NUCLEOTIDE SEQUENCE [LARGE SCALE GENOMIC DNA]</scope>
    <source>
        <strain evidence="10 11">CECT 7682</strain>
    </source>
</reference>
<evidence type="ECO:0000256" key="2">
    <source>
        <dbReference type="ARBA" id="ARBA00012438"/>
    </source>
</evidence>
<evidence type="ECO:0000256" key="7">
    <source>
        <dbReference type="SAM" id="Phobius"/>
    </source>
</evidence>
<keyword evidence="6" id="KW-0175">Coiled coil</keyword>
<keyword evidence="7" id="KW-0472">Membrane</keyword>
<evidence type="ECO:0000313" key="11">
    <source>
        <dbReference type="Proteomes" id="UP001589654"/>
    </source>
</evidence>
<dbReference type="Gene3D" id="3.30.565.10">
    <property type="entry name" value="Histidine kinase-like ATPase, C-terminal domain"/>
    <property type="match status" value="1"/>
</dbReference>
<protein>
    <recommendedName>
        <fullName evidence="2">histidine kinase</fullName>
        <ecNumber evidence="2">2.7.13.3</ecNumber>
    </recommendedName>
</protein>
<dbReference type="InterPro" id="IPR003594">
    <property type="entry name" value="HATPase_dom"/>
</dbReference>
<keyword evidence="7" id="KW-0812">Transmembrane</keyword>
<dbReference type="InterPro" id="IPR003661">
    <property type="entry name" value="HisK_dim/P_dom"/>
</dbReference>
<keyword evidence="11" id="KW-1185">Reference proteome</keyword>
<keyword evidence="10" id="KW-0547">Nucleotide-binding</keyword>
<dbReference type="Gene3D" id="2.60.40.10">
    <property type="entry name" value="Immunoglobulins"/>
    <property type="match status" value="1"/>
</dbReference>
<evidence type="ECO:0000313" key="10">
    <source>
        <dbReference type="EMBL" id="MFB9212966.1"/>
    </source>
</evidence>
<dbReference type="Gene3D" id="1.10.287.130">
    <property type="match status" value="1"/>
</dbReference>
<sequence length="1144" mass="129494">MKIRLLFFLFFLFANLAFSQSFQANKQINGLELPINNAFRIGQDNKGRMWFSTPRGIYFSDGINTYGLPEGVLKDLEGNVDFFIDAQGIVWVYEKLPGGDIYFSDSGKWEKLKPPSKIKGEIFPSNGMVFNVVGEKAKKNIFLGFYGKLVFSGLSRGNWESIEYSPEEWGVLKSVFYNKGKFYLFFSRKTSILENGQLQPFKPADGKLPGPVYQVVKNKKDNMFYFLGENYLAKGKQLSKLDTVLTEGFSKKIHSKSSVFGLQERGGQIYFFFNSHLFKYSPINAEIIEVSAYEALGAYYIQTAFVDRENIIWISSDRGVVNIPTLRFQNFNAFQGLLENDVAAIKKLGYRKFLFGFNNGIQIWERGRLLKSWEWGLETGDPSQRVMGFSQDHNGVVWAASCEKGVGRLDLNSRKLEFFSTPGQAEVVDVCVKEDSIFINCGNKVYQASIYDRGKDLFKNEITKEIFEETLQGKVDYLRKIEFLTNGKAVFLARSNPGFQDQVIVEDQFLLITGYDMLEFDDTVVLGSEHGLKYYRSGEIDFFKINGQIIDRPVYDLVNDKSGNLWAGTDKGVYLIGDGVVRRFDKNSGLIGDIINSGAFTIGDYGRVAIGTKNGLSLFIPEEDEQSFAPPLVSIKKVQVIGSEEGTSLEKVPYSQNNIQIDYQAISFLEVANLTVEYKLEGFHDTWQKIRNPRTTSLMFNNLPPGEYQLRLKASLGGQFESETVISEPFHITKPYFLQFWFIGLVLLVFLLIGFVLNTLVDQMRTQGLLRSRIDEKIKEIKAAEKRFRSVWDNSKDGLMLSVQGGEIVAANPSLLELVGEIPEKGGGNNIRDLFSDPQFFDKKSPEILSKMEASNGKGVTLEMEMPFYSGKKDIEIFISWMDVLHQGEKILLTVMRDVTEKKAYERRLEAAKNKAEEANKVKSNFLSSMSHEIRTPLNGILGSTETIMSRNQDNQELVGQLQIILESGERLLQTINSILDMSKIEANKMEVIYEKTQINDFLSKILLPLKNLAIKNNLLLTAKFETKALEGKVDRRFLEMIVNNIVGNAIKYSPEGLIRFTARQEKNSLLILVQDNGIGMSEDFVKNIFNPFEQESVGYDRKFEGTGLGLSITKNLVTILGGEITIQSKPKEGTLVRVILPIY</sequence>
<dbReference type="PANTHER" id="PTHR43047:SF64">
    <property type="entry name" value="HISTIDINE KINASE CONTAINING CHEY-HOMOLOGOUS RECEIVER DOMAIN AND PAS DOMAIN-RELATED"/>
    <property type="match status" value="1"/>
</dbReference>
<feature type="chain" id="PRO_5045768990" description="histidine kinase" evidence="8">
    <location>
        <begin position="20"/>
        <end position="1144"/>
    </location>
</feature>
<dbReference type="SMART" id="SM00388">
    <property type="entry name" value="HisKA"/>
    <property type="match status" value="1"/>
</dbReference>
<dbReference type="Pfam" id="PF02518">
    <property type="entry name" value="HATPase_c"/>
    <property type="match status" value="1"/>
</dbReference>
<evidence type="ECO:0000256" key="5">
    <source>
        <dbReference type="ARBA" id="ARBA00022777"/>
    </source>
</evidence>
<dbReference type="Pfam" id="PF00512">
    <property type="entry name" value="HisKA"/>
    <property type="match status" value="1"/>
</dbReference>
<dbReference type="SUPFAM" id="SSF47384">
    <property type="entry name" value="Homodimeric domain of signal transducing histidine kinase"/>
    <property type="match status" value="1"/>
</dbReference>
<dbReference type="GO" id="GO:0005524">
    <property type="term" value="F:ATP binding"/>
    <property type="evidence" value="ECO:0007669"/>
    <property type="project" value="UniProtKB-KW"/>
</dbReference>
<feature type="signal peptide" evidence="8">
    <location>
        <begin position="1"/>
        <end position="19"/>
    </location>
</feature>